<proteinExistence type="predicted"/>
<feature type="compositionally biased region" description="Basic and acidic residues" evidence="1">
    <location>
        <begin position="293"/>
        <end position="302"/>
    </location>
</feature>
<dbReference type="Proteomes" id="UP000291343">
    <property type="component" value="Unassembled WGS sequence"/>
</dbReference>
<feature type="region of interest" description="Disordered" evidence="1">
    <location>
        <begin position="632"/>
        <end position="659"/>
    </location>
</feature>
<keyword evidence="3" id="KW-1185">Reference proteome</keyword>
<protein>
    <submittedName>
        <fullName evidence="2">Uncharacterized protein</fullName>
    </submittedName>
</protein>
<feature type="compositionally biased region" description="Gly residues" evidence="1">
    <location>
        <begin position="583"/>
        <end position="601"/>
    </location>
</feature>
<comment type="caution">
    <text evidence="2">The sequence shown here is derived from an EMBL/GenBank/DDBJ whole genome shotgun (WGS) entry which is preliminary data.</text>
</comment>
<feature type="compositionally biased region" description="Basic and acidic residues" evidence="1">
    <location>
        <begin position="338"/>
        <end position="380"/>
    </location>
</feature>
<feature type="compositionally biased region" description="Basic and acidic residues" evidence="1">
    <location>
        <begin position="480"/>
        <end position="549"/>
    </location>
</feature>
<feature type="region of interest" description="Disordered" evidence="1">
    <location>
        <begin position="223"/>
        <end position="257"/>
    </location>
</feature>
<feature type="region of interest" description="Disordered" evidence="1">
    <location>
        <begin position="288"/>
        <end position="607"/>
    </location>
</feature>
<feature type="compositionally biased region" description="Acidic residues" evidence="1">
    <location>
        <begin position="557"/>
        <end position="569"/>
    </location>
</feature>
<evidence type="ECO:0000313" key="3">
    <source>
        <dbReference type="Proteomes" id="UP000291343"/>
    </source>
</evidence>
<gene>
    <name evidence="2" type="ORF">LSTR_LSTR005319</name>
</gene>
<reference evidence="2 3" key="1">
    <citation type="journal article" date="2017" name="Gigascience">
        <title>Genome sequence of the small brown planthopper, Laodelphax striatellus.</title>
        <authorList>
            <person name="Zhu J."/>
            <person name="Jiang F."/>
            <person name="Wang X."/>
            <person name="Yang P."/>
            <person name="Bao Y."/>
            <person name="Zhao W."/>
            <person name="Wang W."/>
            <person name="Lu H."/>
            <person name="Wang Q."/>
            <person name="Cui N."/>
            <person name="Li J."/>
            <person name="Chen X."/>
            <person name="Luo L."/>
            <person name="Yu J."/>
            <person name="Kang L."/>
            <person name="Cui F."/>
        </authorList>
    </citation>
    <scope>NUCLEOTIDE SEQUENCE [LARGE SCALE GENOMIC DNA]</scope>
    <source>
        <strain evidence="2">Lst14</strain>
    </source>
</reference>
<evidence type="ECO:0000313" key="2">
    <source>
        <dbReference type="EMBL" id="RZF41857.1"/>
    </source>
</evidence>
<feature type="compositionally biased region" description="Basic and acidic residues" evidence="1">
    <location>
        <begin position="387"/>
        <end position="418"/>
    </location>
</feature>
<evidence type="ECO:0000256" key="1">
    <source>
        <dbReference type="SAM" id="MobiDB-lite"/>
    </source>
</evidence>
<dbReference type="EMBL" id="QKKF02016138">
    <property type="protein sequence ID" value="RZF41857.1"/>
    <property type="molecule type" value="Genomic_DNA"/>
</dbReference>
<name>A0A482X820_LAOST</name>
<dbReference type="OrthoDB" id="10586877at2759"/>
<sequence length="659" mass="76588">MSRPPRRRTPPQLCPEPPRIRSHTPPPKRASGQRSPERRARSPGPMRVKRPIRNNTPPHRSRSPLERRPSKSGPPPREFAPPARTERELHSSPRPRAKRDFRGAGPADTPVASRSRHSRSRSPVAAERSSKDRPFPAKRPSSGPLETTVVTAYSGPDRNKFKSEADFQGEEEDELERPIFRGPDSGKTGYNLSELKSIQVKILRKIKSDGTVDNVNRTVPNLEEITPVRRHDSSVGGAGAKHFPPSQNRNGRGINTDIWDEDPLRSYFHQPKDWAEFKNEGNRPIFERFANQKVEKPPEHRQMVYRRSHSPTGRDNSKSDGPSRIDSNTDRYPVNRYPAERDRDRERSDREREKERDRESRVPFEPQKYHEPLDPHEKRSFSYGRSGGDDLRQAIERRRDDSRYPQPDFRESHEKSRPVPESNVRGRINERFTDHNLKHDSRERNRERPRERERERADYQPPRKPLQDRRRASPGASSRRPSDRDPDFDRERHRGDKEQWERERGREVDVDRRRPPKSRDRDEERRETRPPREARPPRRPDDRSADHRGSYRNTDYPQDEEEEEEEEYEAAPVVHHSTRGGRGRGGGWGGPHPPGRGGGMFRGAMRGPVMRPPVPPYQPFFPPPVRPMPMIPIRGYPPHSQNDTKELELAIPTTPIALQ</sequence>
<feature type="compositionally biased region" description="Basic and acidic residues" evidence="1">
    <location>
        <begin position="427"/>
        <end position="458"/>
    </location>
</feature>
<accession>A0A482X820</accession>
<organism evidence="2 3">
    <name type="scientific">Laodelphax striatellus</name>
    <name type="common">Small brown planthopper</name>
    <name type="synonym">Delphax striatella</name>
    <dbReference type="NCBI Taxonomy" id="195883"/>
    <lineage>
        <taxon>Eukaryota</taxon>
        <taxon>Metazoa</taxon>
        <taxon>Ecdysozoa</taxon>
        <taxon>Arthropoda</taxon>
        <taxon>Hexapoda</taxon>
        <taxon>Insecta</taxon>
        <taxon>Pterygota</taxon>
        <taxon>Neoptera</taxon>
        <taxon>Paraneoptera</taxon>
        <taxon>Hemiptera</taxon>
        <taxon>Auchenorrhyncha</taxon>
        <taxon>Fulgoroidea</taxon>
        <taxon>Delphacidae</taxon>
        <taxon>Criomorphinae</taxon>
        <taxon>Laodelphax</taxon>
    </lineage>
</organism>
<feature type="region of interest" description="Disordered" evidence="1">
    <location>
        <begin position="1"/>
        <end position="190"/>
    </location>
</feature>
<feature type="compositionally biased region" description="Basic and acidic residues" evidence="1">
    <location>
        <begin position="315"/>
        <end position="329"/>
    </location>
</feature>
<dbReference type="InParanoid" id="A0A482X820"/>
<dbReference type="AlphaFoldDB" id="A0A482X820"/>